<reference evidence="1" key="1">
    <citation type="submission" date="2020-10" db="EMBL/GenBank/DDBJ databases">
        <authorList>
            <person name="Gilroy R."/>
        </authorList>
    </citation>
    <scope>NUCLEOTIDE SEQUENCE</scope>
    <source>
        <strain evidence="1">CHK195-15760</strain>
    </source>
</reference>
<protein>
    <submittedName>
        <fullName evidence="1">Uncharacterized protein</fullName>
    </submittedName>
</protein>
<proteinExistence type="predicted"/>
<name>A0A9D1M0C5_9FIRM</name>
<sequence length="157" mass="17613">MIFIIIIGVIATGIILITTIFKGETLSKDEILNTYDDFMEVFSEKGISKDKELEGKRKFGIDEYEGNYKASYENATKEEVLFGGTTLNRENGNKIKLKLKVEKQSGDVAVIANLGTTEKILISDTGEFEKDIDIEGKSYYLNLKLDHFTGKVEIIAE</sequence>
<dbReference type="Proteomes" id="UP000824093">
    <property type="component" value="Unassembled WGS sequence"/>
</dbReference>
<gene>
    <name evidence="1" type="ORF">IAB70_02560</name>
</gene>
<comment type="caution">
    <text evidence="1">The sequence shown here is derived from an EMBL/GenBank/DDBJ whole genome shotgun (WGS) entry which is preliminary data.</text>
</comment>
<reference evidence="1" key="2">
    <citation type="journal article" date="2021" name="PeerJ">
        <title>Extensive microbial diversity within the chicken gut microbiome revealed by metagenomics and culture.</title>
        <authorList>
            <person name="Gilroy R."/>
            <person name="Ravi A."/>
            <person name="Getino M."/>
            <person name="Pursley I."/>
            <person name="Horton D.L."/>
            <person name="Alikhan N.F."/>
            <person name="Baker D."/>
            <person name="Gharbi K."/>
            <person name="Hall N."/>
            <person name="Watson M."/>
            <person name="Adriaenssens E.M."/>
            <person name="Foster-Nyarko E."/>
            <person name="Jarju S."/>
            <person name="Secka A."/>
            <person name="Antonio M."/>
            <person name="Oren A."/>
            <person name="Chaudhuri R.R."/>
            <person name="La Ragione R."/>
            <person name="Hildebrand F."/>
            <person name="Pallen M.J."/>
        </authorList>
    </citation>
    <scope>NUCLEOTIDE SEQUENCE</scope>
    <source>
        <strain evidence="1">CHK195-15760</strain>
    </source>
</reference>
<dbReference type="EMBL" id="DVNH01000019">
    <property type="protein sequence ID" value="HIU51493.1"/>
    <property type="molecule type" value="Genomic_DNA"/>
</dbReference>
<dbReference type="AlphaFoldDB" id="A0A9D1M0C5"/>
<organism evidence="1 2">
    <name type="scientific">Candidatus Merdicola faecigallinarum</name>
    <dbReference type="NCBI Taxonomy" id="2840862"/>
    <lineage>
        <taxon>Bacteria</taxon>
        <taxon>Bacillati</taxon>
        <taxon>Bacillota</taxon>
        <taxon>Clostridia</taxon>
        <taxon>Candidatus Merdicola</taxon>
    </lineage>
</organism>
<evidence type="ECO:0000313" key="2">
    <source>
        <dbReference type="Proteomes" id="UP000824093"/>
    </source>
</evidence>
<evidence type="ECO:0000313" key="1">
    <source>
        <dbReference type="EMBL" id="HIU51493.1"/>
    </source>
</evidence>
<accession>A0A9D1M0C5</accession>